<proteinExistence type="predicted"/>
<dbReference type="EMBL" id="JABWDY010017553">
    <property type="protein sequence ID" value="KAF5195270.1"/>
    <property type="molecule type" value="Genomic_DNA"/>
</dbReference>
<reference evidence="1 2" key="1">
    <citation type="submission" date="2020-06" db="EMBL/GenBank/DDBJ databases">
        <title>Transcriptomic and genomic resources for Thalictrum thalictroides and T. hernandezii: Facilitating candidate gene discovery in an emerging model plant lineage.</title>
        <authorList>
            <person name="Arias T."/>
            <person name="Riano-Pachon D.M."/>
            <person name="Di Stilio V.S."/>
        </authorList>
    </citation>
    <scope>NUCLEOTIDE SEQUENCE [LARGE SCALE GENOMIC DNA]</scope>
    <source>
        <strain evidence="2">cv. WT478/WT964</strain>
        <tissue evidence="1">Leaves</tissue>
    </source>
</reference>
<evidence type="ECO:0000313" key="1">
    <source>
        <dbReference type="EMBL" id="KAF5195270.1"/>
    </source>
</evidence>
<dbReference type="OrthoDB" id="2014828at2759"/>
<evidence type="ECO:0000313" key="2">
    <source>
        <dbReference type="Proteomes" id="UP000554482"/>
    </source>
</evidence>
<organism evidence="1 2">
    <name type="scientific">Thalictrum thalictroides</name>
    <name type="common">Rue-anemone</name>
    <name type="synonym">Anemone thalictroides</name>
    <dbReference type="NCBI Taxonomy" id="46969"/>
    <lineage>
        <taxon>Eukaryota</taxon>
        <taxon>Viridiplantae</taxon>
        <taxon>Streptophyta</taxon>
        <taxon>Embryophyta</taxon>
        <taxon>Tracheophyta</taxon>
        <taxon>Spermatophyta</taxon>
        <taxon>Magnoliopsida</taxon>
        <taxon>Ranunculales</taxon>
        <taxon>Ranunculaceae</taxon>
        <taxon>Thalictroideae</taxon>
        <taxon>Thalictrum</taxon>
    </lineage>
</organism>
<comment type="caution">
    <text evidence="1">The sequence shown here is derived from an EMBL/GenBank/DDBJ whole genome shotgun (WGS) entry which is preliminary data.</text>
</comment>
<name>A0A7J6WF88_THATH</name>
<dbReference type="Proteomes" id="UP000554482">
    <property type="component" value="Unassembled WGS sequence"/>
</dbReference>
<dbReference type="AlphaFoldDB" id="A0A7J6WF88"/>
<sequence length="63" mass="7349">MKKLLLVGLSCANPSSIERPYMRRVLQILNNEADVEHPYQALLLHDDFEFHKAVFSFILVFVM</sequence>
<keyword evidence="2" id="KW-1185">Reference proteome</keyword>
<accession>A0A7J6WF88</accession>
<protein>
    <submittedName>
        <fullName evidence="1">Uncharacterized protein</fullName>
    </submittedName>
</protein>
<gene>
    <name evidence="1" type="ORF">FRX31_015143</name>
</gene>